<dbReference type="Gene3D" id="1.10.357.10">
    <property type="entry name" value="Tetracycline Repressor, domain 2"/>
    <property type="match status" value="1"/>
</dbReference>
<comment type="caution">
    <text evidence="6">The sequence shown here is derived from an EMBL/GenBank/DDBJ whole genome shotgun (WGS) entry which is preliminary data.</text>
</comment>
<feature type="DNA-binding region" description="H-T-H motif" evidence="4">
    <location>
        <begin position="34"/>
        <end position="53"/>
    </location>
</feature>
<keyword evidence="1" id="KW-0805">Transcription regulation</keyword>
<dbReference type="Proteomes" id="UP000051888">
    <property type="component" value="Unassembled WGS sequence"/>
</dbReference>
<evidence type="ECO:0000256" key="3">
    <source>
        <dbReference type="ARBA" id="ARBA00023163"/>
    </source>
</evidence>
<keyword evidence="3" id="KW-0804">Transcription</keyword>
<feature type="domain" description="HTH tetR-type" evidence="5">
    <location>
        <begin position="11"/>
        <end position="71"/>
    </location>
</feature>
<dbReference type="PANTHER" id="PTHR30055:SF234">
    <property type="entry name" value="HTH-TYPE TRANSCRIPTIONAL REGULATOR BETI"/>
    <property type="match status" value="1"/>
</dbReference>
<dbReference type="InterPro" id="IPR050109">
    <property type="entry name" value="HTH-type_TetR-like_transc_reg"/>
</dbReference>
<evidence type="ECO:0000259" key="5">
    <source>
        <dbReference type="PROSITE" id="PS50977"/>
    </source>
</evidence>
<protein>
    <submittedName>
        <fullName evidence="6">TetR family transcriptional regulator</fullName>
    </submittedName>
</protein>
<dbReference type="PRINTS" id="PR00455">
    <property type="entry name" value="HTHTETR"/>
</dbReference>
<evidence type="ECO:0000313" key="7">
    <source>
        <dbReference type="Proteomes" id="UP000051888"/>
    </source>
</evidence>
<dbReference type="InterPro" id="IPR009057">
    <property type="entry name" value="Homeodomain-like_sf"/>
</dbReference>
<accession>A0A0Q3TEE1</accession>
<dbReference type="OrthoDB" id="2373640at2"/>
<dbReference type="RefSeq" id="WP_055738121.1">
    <property type="nucleotide sequence ID" value="NZ_JAAIWL010000007.1"/>
</dbReference>
<dbReference type="GO" id="GO:0000976">
    <property type="term" value="F:transcription cis-regulatory region binding"/>
    <property type="evidence" value="ECO:0007669"/>
    <property type="project" value="TreeGrafter"/>
</dbReference>
<keyword evidence="7" id="KW-1185">Reference proteome</keyword>
<reference evidence="6 7" key="1">
    <citation type="submission" date="2015-09" db="EMBL/GenBank/DDBJ databases">
        <title>Genome sequencing project for genomic taxonomy and phylogenomics of Bacillus-like bacteria.</title>
        <authorList>
            <person name="Liu B."/>
            <person name="Wang J."/>
            <person name="Zhu Y."/>
            <person name="Liu G."/>
            <person name="Chen Q."/>
            <person name="Chen Z."/>
            <person name="Lan J."/>
            <person name="Che J."/>
            <person name="Ge C."/>
            <person name="Shi H."/>
            <person name="Pan Z."/>
            <person name="Liu X."/>
        </authorList>
    </citation>
    <scope>NUCLEOTIDE SEQUENCE [LARGE SCALE GENOMIC DNA]</scope>
    <source>
        <strain evidence="6 7">LMG 18435</strain>
    </source>
</reference>
<dbReference type="PANTHER" id="PTHR30055">
    <property type="entry name" value="HTH-TYPE TRANSCRIPTIONAL REGULATOR RUTR"/>
    <property type="match status" value="1"/>
</dbReference>
<keyword evidence="2 4" id="KW-0238">DNA-binding</keyword>
<dbReference type="EMBL" id="LJJC01000004">
    <property type="protein sequence ID" value="KQL52438.1"/>
    <property type="molecule type" value="Genomic_DNA"/>
</dbReference>
<dbReference type="GO" id="GO:0003700">
    <property type="term" value="F:DNA-binding transcription factor activity"/>
    <property type="evidence" value="ECO:0007669"/>
    <property type="project" value="TreeGrafter"/>
</dbReference>
<dbReference type="SUPFAM" id="SSF46689">
    <property type="entry name" value="Homeodomain-like"/>
    <property type="match status" value="1"/>
</dbReference>
<organism evidence="6 7">
    <name type="scientific">Heyndrickxia shackletonii</name>
    <dbReference type="NCBI Taxonomy" id="157838"/>
    <lineage>
        <taxon>Bacteria</taxon>
        <taxon>Bacillati</taxon>
        <taxon>Bacillota</taxon>
        <taxon>Bacilli</taxon>
        <taxon>Bacillales</taxon>
        <taxon>Bacillaceae</taxon>
        <taxon>Heyndrickxia</taxon>
    </lineage>
</organism>
<dbReference type="SUPFAM" id="SSF48498">
    <property type="entry name" value="Tetracyclin repressor-like, C-terminal domain"/>
    <property type="match status" value="1"/>
</dbReference>
<evidence type="ECO:0000256" key="4">
    <source>
        <dbReference type="PROSITE-ProRule" id="PRU00335"/>
    </source>
</evidence>
<dbReference type="InterPro" id="IPR036271">
    <property type="entry name" value="Tet_transcr_reg_TetR-rel_C_sf"/>
</dbReference>
<evidence type="ECO:0000313" key="6">
    <source>
        <dbReference type="EMBL" id="KQL52438.1"/>
    </source>
</evidence>
<dbReference type="STRING" id="157838.AN964_02025"/>
<dbReference type="InterPro" id="IPR001647">
    <property type="entry name" value="HTH_TetR"/>
</dbReference>
<proteinExistence type="predicted"/>
<sequence>MTLKEQDYAQDERREEIKRAALKVFARKGISGTKMSMIAAEAGISQGLSYRYFSSKEELFSLLVQEALEEAQTAIANIGNLPGTPFEQLKALTKNMLEENHKQYFLLIQQAHTSDETPVKVKQLLDQFSSKDTIEQLIPIFVKGQEMGEFCEGDPHRILFLYLSVISGLMIQDVYTDENYWVNEIDSLMKILSK</sequence>
<dbReference type="PROSITE" id="PS50977">
    <property type="entry name" value="HTH_TETR_2"/>
    <property type="match status" value="1"/>
</dbReference>
<gene>
    <name evidence="6" type="ORF">AN964_02025</name>
</gene>
<dbReference type="AlphaFoldDB" id="A0A0Q3TEE1"/>
<dbReference type="PATRIC" id="fig|157838.3.peg.451"/>
<name>A0A0Q3TEE1_9BACI</name>
<evidence type="ECO:0000256" key="1">
    <source>
        <dbReference type="ARBA" id="ARBA00023015"/>
    </source>
</evidence>
<dbReference type="Pfam" id="PF00440">
    <property type="entry name" value="TetR_N"/>
    <property type="match status" value="1"/>
</dbReference>
<evidence type="ECO:0000256" key="2">
    <source>
        <dbReference type="ARBA" id="ARBA00023125"/>
    </source>
</evidence>